<evidence type="ECO:0000313" key="4">
    <source>
        <dbReference type="EMBL" id="MFD3275934.1"/>
    </source>
</evidence>
<feature type="signal peptide" evidence="2">
    <location>
        <begin position="1"/>
        <end position="20"/>
    </location>
</feature>
<dbReference type="Proteomes" id="UP001598114">
    <property type="component" value="Unassembled WGS sequence"/>
</dbReference>
<dbReference type="Pfam" id="PF18935">
    <property type="entry name" value="DUF5683"/>
    <property type="match status" value="1"/>
</dbReference>
<feature type="chain" id="PRO_5045969675" evidence="2">
    <location>
        <begin position="21"/>
        <end position="205"/>
    </location>
</feature>
<evidence type="ECO:0000313" key="5">
    <source>
        <dbReference type="Proteomes" id="UP001598114"/>
    </source>
</evidence>
<keyword evidence="1" id="KW-1133">Transmembrane helix</keyword>
<keyword evidence="1" id="KW-0812">Transmembrane</keyword>
<dbReference type="InterPro" id="IPR043738">
    <property type="entry name" value="DUF5683"/>
</dbReference>
<organism evidence="4 5">
    <name type="scientific">Aquirufa echingensis</name>
    <dbReference type="NCBI Taxonomy" id="3096516"/>
    <lineage>
        <taxon>Bacteria</taxon>
        <taxon>Pseudomonadati</taxon>
        <taxon>Bacteroidota</taxon>
        <taxon>Cytophagia</taxon>
        <taxon>Cytophagales</taxon>
        <taxon>Flectobacillaceae</taxon>
        <taxon>Aquirufa</taxon>
    </lineage>
</organism>
<feature type="transmembrane region" description="Helical" evidence="1">
    <location>
        <begin position="66"/>
        <end position="85"/>
    </location>
</feature>
<protein>
    <submittedName>
        <fullName evidence="4">DUF5683 domain-containing protein</fullName>
    </submittedName>
</protein>
<name>A0ABW6CZ01_9BACT</name>
<evidence type="ECO:0000256" key="1">
    <source>
        <dbReference type="SAM" id="Phobius"/>
    </source>
</evidence>
<reference evidence="4 5" key="1">
    <citation type="submission" date="2024-03" db="EMBL/GenBank/DDBJ databases">
        <title>Aquirufa genome sequencing.</title>
        <authorList>
            <person name="Pitt A."/>
            <person name="Hahn M.W."/>
        </authorList>
    </citation>
    <scope>NUCLEOTIDE SEQUENCE [LARGE SCALE GENOMIC DNA]</scope>
    <source>
        <strain evidence="4 5">PLAD-142S6K</strain>
    </source>
</reference>
<evidence type="ECO:0000256" key="2">
    <source>
        <dbReference type="SAM" id="SignalP"/>
    </source>
</evidence>
<dbReference type="EMBL" id="JBBKYA010000003">
    <property type="protein sequence ID" value="MFD3275934.1"/>
    <property type="molecule type" value="Genomic_DNA"/>
</dbReference>
<proteinExistence type="predicted"/>
<evidence type="ECO:0000259" key="3">
    <source>
        <dbReference type="Pfam" id="PF18935"/>
    </source>
</evidence>
<sequence length="205" mass="23492">MRIRLICFLCLILCARTSFGASLDSLKQVKRDSVKVVKMPYKIIPRQATLKSLMIPGWGQLYNRQYWKLPLVAGAFITLGMIANYNQVRYAKYREYYYVVSVHPEDPTYTPPATVAVPYEDGVTRDLDVNQLKRINDGFRRNRDYTYIGMALAWALNIVDANVSAHLKTFDVSDDLSMRVKPIMEFDPLSQGMVSGLSLSFNFKK</sequence>
<keyword evidence="5" id="KW-1185">Reference proteome</keyword>
<dbReference type="RefSeq" id="WP_377976293.1">
    <property type="nucleotide sequence ID" value="NZ_JBBKYA010000003.1"/>
</dbReference>
<gene>
    <name evidence="4" type="ORF">SKC38_06825</name>
</gene>
<keyword evidence="1" id="KW-0472">Membrane</keyword>
<keyword evidence="2" id="KW-0732">Signal</keyword>
<comment type="caution">
    <text evidence="4">The sequence shown here is derived from an EMBL/GenBank/DDBJ whole genome shotgun (WGS) entry which is preliminary data.</text>
</comment>
<accession>A0ABW6CZ01</accession>
<feature type="domain" description="DUF5683" evidence="3">
    <location>
        <begin position="44"/>
        <end position="203"/>
    </location>
</feature>